<evidence type="ECO:0000256" key="1">
    <source>
        <dbReference type="ARBA" id="ARBA00022729"/>
    </source>
</evidence>
<dbReference type="Proteomes" id="UP000018348">
    <property type="component" value="Unassembled WGS sequence"/>
</dbReference>
<dbReference type="InterPro" id="IPR028994">
    <property type="entry name" value="Integrin_alpha_N"/>
</dbReference>
<sequence length="46" mass="4611">MSGAGDINGDGFDDILIGASSADPNGNYDAGESYVVFGAASAAWRK</sequence>
<evidence type="ECO:0000313" key="2">
    <source>
        <dbReference type="EMBL" id="CCQ52779.1"/>
    </source>
</evidence>
<protein>
    <submittedName>
        <fullName evidence="2">Flagellar hook-length control protein FliK</fullName>
    </submittedName>
</protein>
<keyword evidence="2" id="KW-0282">Flagellum</keyword>
<proteinExistence type="predicted"/>
<dbReference type="SUPFAM" id="SSF69318">
    <property type="entry name" value="Integrin alpha N-terminal domain"/>
    <property type="match status" value="1"/>
</dbReference>
<reference evidence="2 3" key="1">
    <citation type="submission" date="2013-01" db="EMBL/GenBank/DDBJ databases">
        <authorList>
            <person name="Bench S."/>
        </authorList>
    </citation>
    <scope>NUCLEOTIDE SEQUENCE [LARGE SCALE GENOMIC DNA]</scope>
    <source>
        <strain evidence="2 3">WH 8502</strain>
    </source>
</reference>
<dbReference type="AlphaFoldDB" id="T2IIQ8"/>
<dbReference type="Pfam" id="PF01839">
    <property type="entry name" value="FG-GAP"/>
    <property type="match status" value="1"/>
</dbReference>
<evidence type="ECO:0000313" key="3">
    <source>
        <dbReference type="Proteomes" id="UP000018348"/>
    </source>
</evidence>
<dbReference type="RefSeq" id="WP_021831590.1">
    <property type="nucleotide sequence ID" value="NZ_CAQK01000716.1"/>
</dbReference>
<keyword evidence="2" id="KW-0969">Cilium</keyword>
<keyword evidence="2" id="KW-0966">Cell projection</keyword>
<accession>T2IIQ8</accession>
<dbReference type="EMBL" id="CAQK01000716">
    <property type="protein sequence ID" value="CCQ52779.1"/>
    <property type="molecule type" value="Genomic_DNA"/>
</dbReference>
<dbReference type="InterPro" id="IPR013517">
    <property type="entry name" value="FG-GAP"/>
</dbReference>
<name>T2IIQ8_CROWT</name>
<gene>
    <name evidence="2" type="ORF">CWATWH8502_1851</name>
</gene>
<comment type="caution">
    <text evidence="2">The sequence shown here is derived from an EMBL/GenBank/DDBJ whole genome shotgun (WGS) entry which is preliminary data.</text>
</comment>
<reference evidence="2 3" key="2">
    <citation type="submission" date="2013-09" db="EMBL/GenBank/DDBJ databases">
        <title>Whole genome comparison of six Crocosphaera watsonii strains with differing phenotypes.</title>
        <authorList>
            <person name="Bench S.R."/>
            <person name="Heller P."/>
            <person name="Frank I."/>
            <person name="Arciniega M."/>
            <person name="Shilova I.N."/>
            <person name="Zehr J.P."/>
        </authorList>
    </citation>
    <scope>NUCLEOTIDE SEQUENCE [LARGE SCALE GENOMIC DNA]</scope>
    <source>
        <strain evidence="2 3">WH 8502</strain>
    </source>
</reference>
<organism evidence="2 3">
    <name type="scientific">Crocosphaera watsonii WH 8502</name>
    <dbReference type="NCBI Taxonomy" id="423474"/>
    <lineage>
        <taxon>Bacteria</taxon>
        <taxon>Bacillati</taxon>
        <taxon>Cyanobacteriota</taxon>
        <taxon>Cyanophyceae</taxon>
        <taxon>Oscillatoriophycideae</taxon>
        <taxon>Chroococcales</taxon>
        <taxon>Aphanothecaceae</taxon>
        <taxon>Crocosphaera</taxon>
    </lineage>
</organism>
<dbReference type="Gene3D" id="2.130.10.130">
    <property type="entry name" value="Integrin alpha, N-terminal"/>
    <property type="match status" value="1"/>
</dbReference>
<keyword evidence="1" id="KW-0732">Signal</keyword>